<dbReference type="InterPro" id="IPR050745">
    <property type="entry name" value="Multifunctional_regulatory"/>
</dbReference>
<dbReference type="InterPro" id="IPR036770">
    <property type="entry name" value="Ankyrin_rpt-contain_sf"/>
</dbReference>
<keyword evidence="2 3" id="KW-0040">ANK repeat</keyword>
<keyword evidence="1" id="KW-0677">Repeat</keyword>
<proteinExistence type="predicted"/>
<dbReference type="CDD" id="cd03587">
    <property type="entry name" value="SOCS"/>
    <property type="match status" value="1"/>
</dbReference>
<dbReference type="PROSITE" id="PS50297">
    <property type="entry name" value="ANK_REP_REGION"/>
    <property type="match status" value="2"/>
</dbReference>
<reference evidence="5" key="1">
    <citation type="journal article" date="2014" name="PLoS ONE">
        <title>Transcriptome-Based Identification of ABC Transporters in the Western Tarnished Plant Bug Lygus hesperus.</title>
        <authorList>
            <person name="Hull J.J."/>
            <person name="Chaney K."/>
            <person name="Geib S.M."/>
            <person name="Fabrick J.A."/>
            <person name="Brent C.S."/>
            <person name="Walsh D."/>
            <person name="Lavine L.C."/>
        </authorList>
    </citation>
    <scope>NUCLEOTIDE SEQUENCE</scope>
</reference>
<evidence type="ECO:0000259" key="4">
    <source>
        <dbReference type="PROSITE" id="PS50225"/>
    </source>
</evidence>
<evidence type="ECO:0000313" key="5">
    <source>
        <dbReference type="EMBL" id="JAG03823.1"/>
    </source>
</evidence>
<feature type="repeat" description="ANK" evidence="3">
    <location>
        <begin position="118"/>
        <end position="150"/>
    </location>
</feature>
<dbReference type="SMART" id="SM00248">
    <property type="entry name" value="ANK"/>
    <property type="match status" value="7"/>
</dbReference>
<dbReference type="InterPro" id="IPR001496">
    <property type="entry name" value="SOCS_box"/>
</dbReference>
<feature type="repeat" description="ANK" evidence="3">
    <location>
        <begin position="221"/>
        <end position="253"/>
    </location>
</feature>
<feature type="domain" description="SOCS box" evidence="4">
    <location>
        <begin position="516"/>
        <end position="578"/>
    </location>
</feature>
<dbReference type="PROSITE" id="PS50225">
    <property type="entry name" value="SOCS"/>
    <property type="match status" value="1"/>
</dbReference>
<evidence type="ECO:0000256" key="3">
    <source>
        <dbReference type="PROSITE-ProRule" id="PRU00023"/>
    </source>
</evidence>
<dbReference type="PRINTS" id="PR01415">
    <property type="entry name" value="ANKYRIN"/>
</dbReference>
<gene>
    <name evidence="5" type="primary">ASB3</name>
    <name evidence="5" type="ORF">CM83_52911</name>
</gene>
<organism evidence="5">
    <name type="scientific">Lygus hesperus</name>
    <name type="common">Western plant bug</name>
    <dbReference type="NCBI Taxonomy" id="30085"/>
    <lineage>
        <taxon>Eukaryota</taxon>
        <taxon>Metazoa</taxon>
        <taxon>Ecdysozoa</taxon>
        <taxon>Arthropoda</taxon>
        <taxon>Hexapoda</taxon>
        <taxon>Insecta</taxon>
        <taxon>Pterygota</taxon>
        <taxon>Neoptera</taxon>
        <taxon>Paraneoptera</taxon>
        <taxon>Hemiptera</taxon>
        <taxon>Heteroptera</taxon>
        <taxon>Panheteroptera</taxon>
        <taxon>Cimicomorpha</taxon>
        <taxon>Miridae</taxon>
        <taxon>Mirini</taxon>
        <taxon>Lygus</taxon>
    </lineage>
</organism>
<reference evidence="5" key="2">
    <citation type="submission" date="2014-07" db="EMBL/GenBank/DDBJ databases">
        <authorList>
            <person name="Hull J."/>
        </authorList>
    </citation>
    <scope>NUCLEOTIDE SEQUENCE</scope>
</reference>
<dbReference type="AlphaFoldDB" id="A0A0A9WBC2"/>
<evidence type="ECO:0000256" key="1">
    <source>
        <dbReference type="ARBA" id="ARBA00022737"/>
    </source>
</evidence>
<feature type="repeat" description="ANK" evidence="3">
    <location>
        <begin position="151"/>
        <end position="183"/>
    </location>
</feature>
<feature type="repeat" description="ANK" evidence="3">
    <location>
        <begin position="51"/>
        <end position="84"/>
    </location>
</feature>
<protein>
    <submittedName>
        <fullName evidence="5">Ankyrin repeat and SOCS box protein 3</fullName>
    </submittedName>
</protein>
<sequence>MNDGVRIVGINFEWHNPHTSSKMARAVRAKNITEVKRLLKQGVSPDIPDNRGYTTLHEASRSDDTLEILRVLTSSGAYIEHKTVDGETPLFVACSNSSEKIVEFFLKCSCLVNNANIDSVTPLHIACSKRNYNIIKMLIKAGANLNAKDNDQFTPLFYAIQFENPTAVKVLLEAGCDPETRDFFSRSPLQFSCMVGNLEIFDILIEHLGLSKKLVNQQTLDGWTLLMEAVQFKNYNIAEKLISYGADTSLVDSRGMLALHLAAHCNRTDCLELIIRHTPKDVIERYATAKETLTHTRSLPVLLIDKNMFDGLKLLFEYGVSDEVLSCPAKMGDNLVSPVSFLLLHGNNIDQNEKGKYLELFLSKEALKDPIYNDANVSVTRSVDAAIRSHRIDHKNCNCEQLLTMLLNEGVDPDVPLCFRIPQPRTKIPQPFINAMDNCFIRGLCLLLAHSNSVEPEDLLTYFIERLFHPNYGWNEKEEDLLKFLVWTSTDFKAAYPLFTELATSAPANILPKILPLHEMVKTKALKVQSLKHLSRLSIRRQVCTASMWHDTKEFRRALKSLTLPRALIDFLSYHELLSYTN</sequence>
<dbReference type="PANTHER" id="PTHR24189">
    <property type="entry name" value="MYOTROPHIN"/>
    <property type="match status" value="1"/>
</dbReference>
<dbReference type="SMART" id="SM00969">
    <property type="entry name" value="SOCS_box"/>
    <property type="match status" value="1"/>
</dbReference>
<evidence type="ECO:0000256" key="2">
    <source>
        <dbReference type="ARBA" id="ARBA00023043"/>
    </source>
</evidence>
<dbReference type="Pfam" id="PF12796">
    <property type="entry name" value="Ank_2"/>
    <property type="match status" value="2"/>
</dbReference>
<dbReference type="Pfam" id="PF07525">
    <property type="entry name" value="SOCS_box"/>
    <property type="match status" value="1"/>
</dbReference>
<dbReference type="EMBL" id="GBHO01039781">
    <property type="protein sequence ID" value="JAG03823.1"/>
    <property type="molecule type" value="Transcribed_RNA"/>
</dbReference>
<dbReference type="PROSITE" id="PS50088">
    <property type="entry name" value="ANK_REPEAT"/>
    <property type="match status" value="4"/>
</dbReference>
<name>A0A0A9WBC2_LYGHE</name>
<dbReference type="InterPro" id="IPR002110">
    <property type="entry name" value="Ankyrin_rpt"/>
</dbReference>
<dbReference type="Gene3D" id="1.25.40.20">
    <property type="entry name" value="Ankyrin repeat-containing domain"/>
    <property type="match status" value="2"/>
</dbReference>
<accession>A0A0A9WBC2</accession>
<dbReference type="Gene3D" id="1.10.750.20">
    <property type="entry name" value="SOCS box"/>
    <property type="match status" value="1"/>
</dbReference>
<dbReference type="SUPFAM" id="SSF48403">
    <property type="entry name" value="Ankyrin repeat"/>
    <property type="match status" value="1"/>
</dbReference>
<dbReference type="Pfam" id="PF13606">
    <property type="entry name" value="Ank_3"/>
    <property type="match status" value="1"/>
</dbReference>